<evidence type="ECO:0000313" key="1">
    <source>
        <dbReference type="EMBL" id="MBA0586902.1"/>
    </source>
</evidence>
<dbReference type="AlphaFoldDB" id="A0A7J8PDG5"/>
<comment type="caution">
    <text evidence="1">The sequence shown here is derived from an EMBL/GenBank/DDBJ whole genome shotgun (WGS) entry which is preliminary data.</text>
</comment>
<organism evidence="1 2">
    <name type="scientific">Gossypium raimondii</name>
    <name type="common">Peruvian cotton</name>
    <name type="synonym">Gossypium klotzschianum subsp. raimondii</name>
    <dbReference type="NCBI Taxonomy" id="29730"/>
    <lineage>
        <taxon>Eukaryota</taxon>
        <taxon>Viridiplantae</taxon>
        <taxon>Streptophyta</taxon>
        <taxon>Embryophyta</taxon>
        <taxon>Tracheophyta</taxon>
        <taxon>Spermatophyta</taxon>
        <taxon>Magnoliopsida</taxon>
        <taxon>eudicotyledons</taxon>
        <taxon>Gunneridae</taxon>
        <taxon>Pentapetalae</taxon>
        <taxon>rosids</taxon>
        <taxon>malvids</taxon>
        <taxon>Malvales</taxon>
        <taxon>Malvaceae</taxon>
        <taxon>Malvoideae</taxon>
        <taxon>Gossypium</taxon>
    </lineage>
</organism>
<dbReference type="Proteomes" id="UP000593578">
    <property type="component" value="Unassembled WGS sequence"/>
</dbReference>
<gene>
    <name evidence="1" type="ORF">Gorai_000043</name>
</gene>
<feature type="non-terminal residue" evidence="1">
    <location>
        <position position="1"/>
    </location>
</feature>
<proteinExistence type="predicted"/>
<evidence type="ECO:0000313" key="2">
    <source>
        <dbReference type="Proteomes" id="UP000593578"/>
    </source>
</evidence>
<dbReference type="EMBL" id="JABEZZ010000006">
    <property type="protein sequence ID" value="MBA0586902.1"/>
    <property type="molecule type" value="Genomic_DNA"/>
</dbReference>
<name>A0A7J8PDG5_GOSRA</name>
<protein>
    <submittedName>
        <fullName evidence="1">Uncharacterized protein</fullName>
    </submittedName>
</protein>
<accession>A0A7J8PDG5</accession>
<sequence>MAENINALLEKLNFTEEESVRVMSSNVKSSKTQGYEAWAVGSHRRGQSNREIVANGAGKMKCKRKRLKGSNGKNTNESLIRLWAREPVAIRELKQLLFAPNPDLGGVRGGLALLWKEGVEVVVQNYSNHHINSLVSMGDNKKLHFT</sequence>
<reference evidence="1 2" key="1">
    <citation type="journal article" date="2019" name="Genome Biol. Evol.">
        <title>Insights into the evolution of the New World diploid cottons (Gossypium, subgenus Houzingenia) based on genome sequencing.</title>
        <authorList>
            <person name="Grover C.E."/>
            <person name="Arick M.A. 2nd"/>
            <person name="Thrash A."/>
            <person name="Conover J.L."/>
            <person name="Sanders W.S."/>
            <person name="Peterson D.G."/>
            <person name="Frelichowski J.E."/>
            <person name="Scheffler J.A."/>
            <person name="Scheffler B.E."/>
            <person name="Wendel J.F."/>
        </authorList>
    </citation>
    <scope>NUCLEOTIDE SEQUENCE [LARGE SCALE GENOMIC DNA]</scope>
    <source>
        <strain evidence="1">8</strain>
        <tissue evidence="1">Leaf</tissue>
    </source>
</reference>